<dbReference type="OrthoDB" id="9887517at2"/>
<proteinExistence type="predicted"/>
<accession>A0A2U3KV82</accession>
<evidence type="ECO:0000256" key="1">
    <source>
        <dbReference type="SAM" id="Phobius"/>
    </source>
</evidence>
<protein>
    <recommendedName>
        <fullName evidence="4">DUF3784 domain-containing protein</fullName>
    </recommendedName>
</protein>
<dbReference type="Proteomes" id="UP000238916">
    <property type="component" value="Unassembled WGS sequence"/>
</dbReference>
<evidence type="ECO:0000313" key="2">
    <source>
        <dbReference type="EMBL" id="SPF43457.1"/>
    </source>
</evidence>
<organism evidence="2 3">
    <name type="scientific">Candidatus Desulfosporosinus infrequens</name>
    <dbReference type="NCBI Taxonomy" id="2043169"/>
    <lineage>
        <taxon>Bacteria</taxon>
        <taxon>Bacillati</taxon>
        <taxon>Bacillota</taxon>
        <taxon>Clostridia</taxon>
        <taxon>Eubacteriales</taxon>
        <taxon>Desulfitobacteriaceae</taxon>
        <taxon>Desulfosporosinus</taxon>
    </lineage>
</organism>
<reference evidence="3" key="1">
    <citation type="submission" date="2018-02" db="EMBL/GenBank/DDBJ databases">
        <authorList>
            <person name="Hausmann B."/>
        </authorList>
    </citation>
    <scope>NUCLEOTIDE SEQUENCE [LARGE SCALE GENOMIC DNA]</scope>
    <source>
        <strain evidence="3">Peat soil MAG SbF1</strain>
    </source>
</reference>
<gene>
    <name evidence="2" type="ORF">SBF1_2850003</name>
</gene>
<dbReference type="InterPro" id="IPR017259">
    <property type="entry name" value="UCP037672"/>
</dbReference>
<feature type="transmembrane region" description="Helical" evidence="1">
    <location>
        <begin position="75"/>
        <end position="93"/>
    </location>
</feature>
<evidence type="ECO:0008006" key="4">
    <source>
        <dbReference type="Google" id="ProtNLM"/>
    </source>
</evidence>
<name>A0A2U3KV82_9FIRM</name>
<feature type="transmembrane region" description="Helical" evidence="1">
    <location>
        <begin position="50"/>
        <end position="68"/>
    </location>
</feature>
<dbReference type="Pfam" id="PF12650">
    <property type="entry name" value="DUF3784"/>
    <property type="match status" value="1"/>
</dbReference>
<evidence type="ECO:0000313" key="3">
    <source>
        <dbReference type="Proteomes" id="UP000238916"/>
    </source>
</evidence>
<keyword evidence="1" id="KW-0812">Transmembrane</keyword>
<sequence>MNLLFIIIGCLLVFVGLFMKITKKIELISRLDKRKKYNRDKLSAFAGNNLIYMGLLEILLGIITLICFSKTRNKSIIIGIIITYIVILTFFSFRVTLSLKNYEISKEDGSN</sequence>
<keyword evidence="1" id="KW-1133">Transmembrane helix</keyword>
<dbReference type="EMBL" id="OMOF01000207">
    <property type="protein sequence ID" value="SPF43457.1"/>
    <property type="molecule type" value="Genomic_DNA"/>
</dbReference>
<dbReference type="AlphaFoldDB" id="A0A2U3KV82"/>
<keyword evidence="1" id="KW-0472">Membrane</keyword>